<reference evidence="2" key="2">
    <citation type="journal article" date="2021" name="PeerJ">
        <title>Extensive microbial diversity within the chicken gut microbiome revealed by metagenomics and culture.</title>
        <authorList>
            <person name="Gilroy R."/>
            <person name="Ravi A."/>
            <person name="Getino M."/>
            <person name="Pursley I."/>
            <person name="Horton D.L."/>
            <person name="Alikhan N.F."/>
            <person name="Baker D."/>
            <person name="Gharbi K."/>
            <person name="Hall N."/>
            <person name="Watson M."/>
            <person name="Adriaenssens E.M."/>
            <person name="Foster-Nyarko E."/>
            <person name="Jarju S."/>
            <person name="Secka A."/>
            <person name="Antonio M."/>
            <person name="Oren A."/>
            <person name="Chaudhuri R.R."/>
            <person name="La Ragione R."/>
            <person name="Hildebrand F."/>
            <person name="Pallen M.J."/>
        </authorList>
    </citation>
    <scope>NUCLEOTIDE SEQUENCE</scope>
    <source>
        <strain evidence="2">B1-15692</strain>
    </source>
</reference>
<gene>
    <name evidence="2" type="ORF">IAB99_05245</name>
</gene>
<dbReference type="Proteomes" id="UP000823660">
    <property type="component" value="Unassembled WGS sequence"/>
</dbReference>
<dbReference type="EMBL" id="JADIMH010000030">
    <property type="protein sequence ID" value="MBO8467152.1"/>
    <property type="molecule type" value="Genomic_DNA"/>
</dbReference>
<accession>A0A9D9I720</accession>
<protein>
    <submittedName>
        <fullName evidence="2">Type VI secretion system tip protein VgrG</fullName>
    </submittedName>
</protein>
<feature type="domain" description="Gp5/Type VI secretion system Vgr protein OB-fold" evidence="1">
    <location>
        <begin position="504"/>
        <end position="581"/>
    </location>
</feature>
<evidence type="ECO:0000313" key="3">
    <source>
        <dbReference type="Proteomes" id="UP000823660"/>
    </source>
</evidence>
<dbReference type="Gene3D" id="2.40.50.230">
    <property type="entry name" value="Gp5 N-terminal domain"/>
    <property type="match status" value="1"/>
</dbReference>
<dbReference type="Gene3D" id="3.55.50.10">
    <property type="entry name" value="Baseplate protein-like domains"/>
    <property type="match status" value="1"/>
</dbReference>
<evidence type="ECO:0000313" key="2">
    <source>
        <dbReference type="EMBL" id="MBO8467152.1"/>
    </source>
</evidence>
<evidence type="ECO:0000259" key="1">
    <source>
        <dbReference type="Pfam" id="PF04717"/>
    </source>
</evidence>
<dbReference type="SUPFAM" id="SSF69279">
    <property type="entry name" value="Phage tail proteins"/>
    <property type="match status" value="1"/>
</dbReference>
<dbReference type="Pfam" id="PF05954">
    <property type="entry name" value="Phage_GPD"/>
    <property type="match status" value="1"/>
</dbReference>
<sequence length="690" mass="75375">MLSGNNGNVINGVATGIGTFGNNLTHFGETFDNSGVIEIAGHITENISDAANSGAVTGAAAPIDEVALGLADDGERTVQTESLRKETVTKSFIGSDKKDCSADMIHEIIVVVDESTDSQTSMCAINGEKYILSNYSLSQELLQPAILSFSIEKVDKTETQQDVVFSDATQLIGKSFEMQASTVKANKAEDDAAPHDTFVFKGMVIDVSASRATASMQTAVVTVASWDALLQNSPHCRSFENMTLKEIVEDVLKPYAEIGYEVSPRFKEKIPYTVQYCQSDYAFLRMLAIRYGEWMYSTGVEFIFGEMESSGNAVADLDYPGGSLMSYGLRQCMSPFSFGYMYPDHYGYGSGTGTVRIAAEDVGENANDWTKKALVASMQRFKNKHFEIFSSGGFDNGTDDESVYAIGEYALKVEAEGKKTGLMTVHGFSKLALLKIGQTFLIRDNVQNKSGESKDVEQKLLKITGINHTFDYRQEYSNHFTAIPVTCSYPSYTDPGMHPVAPPQRATVVDNSDVQKLGRVRVQFLWQEAQSKDMKSPWLRIAVPYAGGGKGQLFVPEVGEEVMVGFEMDNAERPYIIGSLYNGGTGKPEDKWASSVKENGTGNNVKAIRTRNGHTILFNDRGEGGGIEIYDNRNNAYHITLSADEKKVSVFSAGEIEILADGDIGIKSKGNISIEADKKISIQSSKVIIR</sequence>
<comment type="caution">
    <text evidence="2">The sequence shown here is derived from an EMBL/GenBank/DDBJ whole genome shotgun (WGS) entry which is preliminary data.</text>
</comment>
<reference evidence="2" key="1">
    <citation type="submission" date="2020-10" db="EMBL/GenBank/DDBJ databases">
        <authorList>
            <person name="Gilroy R."/>
        </authorList>
    </citation>
    <scope>NUCLEOTIDE SEQUENCE</scope>
    <source>
        <strain evidence="2">B1-15692</strain>
    </source>
</reference>
<proteinExistence type="predicted"/>
<dbReference type="InterPro" id="IPR037026">
    <property type="entry name" value="Vgr_OB-fold_dom_sf"/>
</dbReference>
<dbReference type="Gene3D" id="2.30.110.50">
    <property type="match status" value="1"/>
</dbReference>
<dbReference type="InterPro" id="IPR006531">
    <property type="entry name" value="Gp5/Vgr_OB"/>
</dbReference>
<dbReference type="AlphaFoldDB" id="A0A9D9I720"/>
<name>A0A9D9I720_9BACT</name>
<dbReference type="SUPFAM" id="SSF69255">
    <property type="entry name" value="gp5 N-terminal domain-like"/>
    <property type="match status" value="1"/>
</dbReference>
<organism evidence="2 3">
    <name type="scientific">Candidatus Cryptobacteroides faecipullorum</name>
    <dbReference type="NCBI Taxonomy" id="2840764"/>
    <lineage>
        <taxon>Bacteria</taxon>
        <taxon>Pseudomonadati</taxon>
        <taxon>Bacteroidota</taxon>
        <taxon>Bacteroidia</taxon>
        <taxon>Bacteroidales</taxon>
        <taxon>Candidatus Cryptobacteroides</taxon>
    </lineage>
</organism>
<dbReference type="Pfam" id="PF04717">
    <property type="entry name" value="Phage_base_V"/>
    <property type="match status" value="1"/>
</dbReference>